<name>A0A840TFN2_9BACT</name>
<sequence length="1719" mass="185135">MPTSLRFLPLLLGLLLGLSTLSQAQTANLWTGQTDSNWHNPANWSLGLVPNACHDVIIQGATSAPALQGDVQLHELYLLDGASVLTNDYDIYLGLGLPFTVVAHGATLPCADGPVFPLTATVTGPDTTAYHYLWIGPAGDTLQTIDQTVATDTLFINSPQTGVRRDTAGIVVFFQAGFSVAPGADYLAVISQAQRATTLTASRSGIYTLIVTDPATGCSVQDTALLRREGAPTLAVTPPAPLSCLNESVTLRATASLTGGSPGSPLYSWAGAPATVLGSTQAVSQPGSYVITVTDPNNLCSTVDTVEVITNQTLPQATLAGGMLSCDPAQPLVLRLSGQEPVTASVLWASGATTDSLAVSQPGSYTVTVRHPVSGCTLTLTAEVTANPLCAVAEGCALPPLPAGGGLTYERWEGQPGSQVSDLNLAVAPDTVGVLTSLEAPSLGQSNYGVRLRGYVVPPTGGTYTFWLAAHADAELWLSTDEDPLHKVKIAHQTGPVGARQYGATPSQRSAPVTLACGQRYYLEVLHKQGSGSDHLSVSWQIPGQLWDTLPVPGAYLTPFATCALAIEGDSTALYLGQTRALHLERPGGLTEPVAWSSSYAHYVSSLTATDSTDSRSGVDTVYVRPGAAGTYTYAVRSSTDASCWAEYRLRVIDQACACEDCDLPAVKETDYPSLDGSQPLSGSHSYVAESLYRTADGSSVSQTVTYLDGLGRPVQRVQVQAGGYGPGGAAPTDLVQPIVYDALGRQPREYLPYAGASSGGQFAAGAVAAQASYYGSTLGKSGAAYAQLQYEASPLNRVVARTAPGSSQPVTYRYRTNRAGELFRLQVDFSTEPLRVSTYAAGSLRVVETTDEAGRPTTEYRDLFDRVVGQDVGGLRTHYGYDARGQLRCVVPPGAVQLLSDGASLDPFAGDLLFAYQYDAEGRLTAKKVPGSGSSTMTYTSRDLLDTSTDAKGQVLSYTYDTLNRAVTVSLNGQEITHHYYDTYPSDDFEASHAFGQARKTNTTGLATATDQRVLGSSTLLRTSTYYDAEGRVIQLSSQNHKGSVDRSSLKLDFSGQVLEERQTTRGLTLLTRRSYDRGGRAKAICQQVYDEQTPEAGKYWEPVGRYAYNGIGELTGKTLGCGIQRVDYAYNLRGWLTRMNDPAQLAAGKDFFGMSLTYDAVGNISGWQYRSAQRTGPYTEAFSVTAKELYQYGFTYDNLYRLKTAGLTKAGAPVYALGGTDNGAMDYDANGNITSLRRSFQGSVVDELSYVYTTGSNQLASVADGGTNPSTPNEFFGSNASYGYDANGNLISDSGKGISSISYNYLNLPQAVTQGSQTIGYTYEAGGQKLKADFGSGKVYDYVAGLVYVNDSLEFIPTAEGRILPPGRAVNPGDTVTNKFYRYEYQLKDHLGNLRVACRCEEKPNATMPSEAYVPIVVQENHYDPWGLSLPLDTLIGSPADRFTYNGKEKQGELGWLDYGARMYDAQLGRWGVIDPMAEKYYSFSLYNYSLNDPILLNDIDGRDIDVSRFNSKEEQEILRKFLTTKEGYSFFAQFANKGDKVAGVIFKATGSHAKDLLVIQSTDHVHMVYDNGQTQTFERKNPAENTDRPGSNYGKDLQYADKNTDASKGIIHLIRINKGQDDVFKLHTLSHESFVHVQEDINRLSTLQSDGSIRPGTMKYIDQLRAIGESAISDHNKLGQGRISSYRNISAQLDKLNNTKVYTELYNKDVRNHGKR</sequence>
<dbReference type="InterPro" id="IPR022385">
    <property type="entry name" value="Rhs_assc_core"/>
</dbReference>
<evidence type="ECO:0000313" key="3">
    <source>
        <dbReference type="EMBL" id="MBB5282946.1"/>
    </source>
</evidence>
<dbReference type="PANTHER" id="PTHR32305:SF15">
    <property type="entry name" value="PROTEIN RHSA-RELATED"/>
    <property type="match status" value="1"/>
</dbReference>
<comment type="caution">
    <text evidence="3">The sequence shown here is derived from an EMBL/GenBank/DDBJ whole genome shotgun (WGS) entry which is preliminary data.</text>
</comment>
<dbReference type="InterPro" id="IPR050708">
    <property type="entry name" value="T6SS_VgrG/RHS"/>
</dbReference>
<gene>
    <name evidence="3" type="ORF">HNQ92_001072</name>
</gene>
<dbReference type="SUPFAM" id="SSF56988">
    <property type="entry name" value="Anthrax protective antigen"/>
    <property type="match status" value="1"/>
</dbReference>
<feature type="domain" description="PA14" evidence="2">
    <location>
        <begin position="402"/>
        <end position="556"/>
    </location>
</feature>
<dbReference type="RefSeq" id="WP_184171923.1">
    <property type="nucleotide sequence ID" value="NZ_JACHGF010000002.1"/>
</dbReference>
<feature type="signal peptide" evidence="1">
    <location>
        <begin position="1"/>
        <end position="24"/>
    </location>
</feature>
<dbReference type="InterPro" id="IPR037524">
    <property type="entry name" value="PA14/GLEYA"/>
</dbReference>
<evidence type="ECO:0000256" key="1">
    <source>
        <dbReference type="SAM" id="SignalP"/>
    </source>
</evidence>
<protein>
    <submittedName>
        <fullName evidence="3">RHS repeat-associated protein</fullName>
    </submittedName>
</protein>
<dbReference type="InterPro" id="IPR045619">
    <property type="entry name" value="DUF6443"/>
</dbReference>
<dbReference type="PROSITE" id="PS51820">
    <property type="entry name" value="PA14"/>
    <property type="match status" value="1"/>
</dbReference>
<dbReference type="EMBL" id="JACHGF010000002">
    <property type="protein sequence ID" value="MBB5282946.1"/>
    <property type="molecule type" value="Genomic_DNA"/>
</dbReference>
<feature type="chain" id="PRO_5032561688" evidence="1">
    <location>
        <begin position="25"/>
        <end position="1719"/>
    </location>
</feature>
<dbReference type="Gene3D" id="2.60.120.1560">
    <property type="match status" value="1"/>
</dbReference>
<reference evidence="3 4" key="1">
    <citation type="submission" date="2020-08" db="EMBL/GenBank/DDBJ databases">
        <title>Genomic Encyclopedia of Type Strains, Phase IV (KMG-IV): sequencing the most valuable type-strain genomes for metagenomic binning, comparative biology and taxonomic classification.</title>
        <authorList>
            <person name="Goeker M."/>
        </authorList>
    </citation>
    <scope>NUCLEOTIDE SEQUENCE [LARGE SCALE GENOMIC DNA]</scope>
    <source>
        <strain evidence="3 4">DSM 105074</strain>
    </source>
</reference>
<accession>A0A840TFN2</accession>
<dbReference type="Proteomes" id="UP000557307">
    <property type="component" value="Unassembled WGS sequence"/>
</dbReference>
<proteinExistence type="predicted"/>
<organism evidence="3 4">
    <name type="scientific">Rhabdobacter roseus</name>
    <dbReference type="NCBI Taxonomy" id="1655419"/>
    <lineage>
        <taxon>Bacteria</taxon>
        <taxon>Pseudomonadati</taxon>
        <taxon>Bacteroidota</taxon>
        <taxon>Cytophagia</taxon>
        <taxon>Cytophagales</taxon>
        <taxon>Cytophagaceae</taxon>
        <taxon>Rhabdobacter</taxon>
    </lineage>
</organism>
<dbReference type="InterPro" id="IPR011658">
    <property type="entry name" value="PA14_dom"/>
</dbReference>
<dbReference type="NCBIfam" id="TIGR03696">
    <property type="entry name" value="Rhs_assc_core"/>
    <property type="match status" value="1"/>
</dbReference>
<dbReference type="Pfam" id="PF07691">
    <property type="entry name" value="PA14"/>
    <property type="match status" value="1"/>
</dbReference>
<dbReference type="PANTHER" id="PTHR32305">
    <property type="match status" value="1"/>
</dbReference>
<dbReference type="Pfam" id="PF20041">
    <property type="entry name" value="DUF6443"/>
    <property type="match status" value="1"/>
</dbReference>
<dbReference type="SMART" id="SM00758">
    <property type="entry name" value="PA14"/>
    <property type="match status" value="1"/>
</dbReference>
<dbReference type="Gene3D" id="2.180.10.10">
    <property type="entry name" value="RHS repeat-associated core"/>
    <property type="match status" value="1"/>
</dbReference>
<evidence type="ECO:0000259" key="2">
    <source>
        <dbReference type="PROSITE" id="PS51820"/>
    </source>
</evidence>
<evidence type="ECO:0000313" key="4">
    <source>
        <dbReference type="Proteomes" id="UP000557307"/>
    </source>
</evidence>
<keyword evidence="1" id="KW-0732">Signal</keyword>
<keyword evidence="4" id="KW-1185">Reference proteome</keyword>